<comment type="caution">
    <text evidence="1">The sequence shown here is derived from an EMBL/GenBank/DDBJ whole genome shotgun (WGS) entry which is preliminary data.</text>
</comment>
<dbReference type="RefSeq" id="WP_154918745.1">
    <property type="nucleotide sequence ID" value="NZ_VUOE01000002.1"/>
</dbReference>
<protein>
    <recommendedName>
        <fullName evidence="3">NAD(P)H-binding protein</fullName>
    </recommendedName>
</protein>
<reference evidence="1 2" key="1">
    <citation type="submission" date="2019-09" db="EMBL/GenBank/DDBJ databases">
        <authorList>
            <person name="Khan S.A."/>
            <person name="Jeon C.O."/>
            <person name="Chun B.H."/>
            <person name="Jeong S.E."/>
        </authorList>
    </citation>
    <scope>NUCLEOTIDE SEQUENCE [LARGE SCALE GENOMIC DNA]</scope>
    <source>
        <strain evidence="1 2">KCTC 42508</strain>
    </source>
</reference>
<evidence type="ECO:0008006" key="3">
    <source>
        <dbReference type="Google" id="ProtNLM"/>
    </source>
</evidence>
<proteinExistence type="predicted"/>
<organism evidence="1 2">
    <name type="scientific">Maribacter flavus</name>
    <dbReference type="NCBI Taxonomy" id="1658664"/>
    <lineage>
        <taxon>Bacteria</taxon>
        <taxon>Pseudomonadati</taxon>
        <taxon>Bacteroidota</taxon>
        <taxon>Flavobacteriia</taxon>
        <taxon>Flavobacteriales</taxon>
        <taxon>Flavobacteriaceae</taxon>
        <taxon>Maribacter</taxon>
    </lineage>
</organism>
<dbReference type="AlphaFoldDB" id="A0A5B2TQW2"/>
<gene>
    <name evidence="1" type="ORF">F0361_11455</name>
</gene>
<dbReference type="SUPFAM" id="SSF51735">
    <property type="entry name" value="NAD(P)-binding Rossmann-fold domains"/>
    <property type="match status" value="1"/>
</dbReference>
<dbReference type="PANTHER" id="PTHR14097">
    <property type="entry name" value="OXIDOREDUCTASE HTATIP2"/>
    <property type="match status" value="1"/>
</dbReference>
<dbReference type="Proteomes" id="UP000323188">
    <property type="component" value="Unassembled WGS sequence"/>
</dbReference>
<evidence type="ECO:0000313" key="1">
    <source>
        <dbReference type="EMBL" id="KAA2216609.1"/>
    </source>
</evidence>
<accession>A0A5B2TQW2</accession>
<dbReference type="InterPro" id="IPR036291">
    <property type="entry name" value="NAD(P)-bd_dom_sf"/>
</dbReference>
<evidence type="ECO:0000313" key="2">
    <source>
        <dbReference type="Proteomes" id="UP000323188"/>
    </source>
</evidence>
<dbReference type="Gene3D" id="3.40.50.720">
    <property type="entry name" value="NAD(P)-binding Rossmann-like Domain"/>
    <property type="match status" value="1"/>
</dbReference>
<name>A0A5B2TQW2_9FLAO</name>
<dbReference type="PANTHER" id="PTHR14097:SF8">
    <property type="entry name" value="NAD(P)-BINDING DOMAIN-CONTAINING PROTEIN"/>
    <property type="match status" value="1"/>
</dbReference>
<sequence>MKNVLIAGASGMVGNIILGHSLSSSNVGEVISLVRKKSNTTHLKLKEVIIDDFTDYDKHRDLFKNIDSAFFCIGVYTGSVSDKLFKEITVDYAVSFAKMLKDNSPNAKLCLLSGAGADRTEKSRTSFALYKGMAENQIDKLGLEFYAFRPGYIYPVEKRKEPNVMYSVMRNLYPILRLLGNNFSIKSTELGKAMFEIGMNGTENEILENKDLKNYLKGKDK</sequence>
<dbReference type="EMBL" id="VUOE01000002">
    <property type="protein sequence ID" value="KAA2216609.1"/>
    <property type="molecule type" value="Genomic_DNA"/>
</dbReference>